<dbReference type="PANTHER" id="PTHR30093:SF2">
    <property type="entry name" value="TYPE II SECRETION SYSTEM PROTEIN H"/>
    <property type="match status" value="1"/>
</dbReference>
<evidence type="ECO:0000313" key="2">
    <source>
        <dbReference type="EMBL" id="QDT40778.1"/>
    </source>
</evidence>
<dbReference type="SUPFAM" id="SSF54523">
    <property type="entry name" value="Pili subunits"/>
    <property type="match status" value="1"/>
</dbReference>
<name>A0A517RA80_9PLAN</name>
<sequence length="349" mass="38689">MQRWVSVIIVLGLMLLLFGLLMPNVEQSLQQARKSSSKYNLQQIGSAILNYHETLGSLPPGGIIRDDETAMQGWLTMILPYMDGSPDYSWLDLNESWQSPRNAYVFDQSRPVFLIPGVEQHYTTAGFGLTHYLGNPNLLYRNSSVTFGQMENGTAHTWLAGEVTGDFQPWAYPFNWRPLGTKLCDGDDGYGRPEWKGGHLLFADGSVSFFSQGIDPGILERFAAAPPVATAEQIAAPDRVFPPRGTSWDRIELQSDPQSQRNYFAFALQAENDMLLVIQVFAVEKEPDPPPKKGGSPPLLILRVESATDITAALEETSMAQDTTPAQLAANVKTLQALQKRLVKQDSAR</sequence>
<dbReference type="PANTHER" id="PTHR30093">
    <property type="entry name" value="GENERAL SECRETION PATHWAY PROTEIN G"/>
    <property type="match status" value="1"/>
</dbReference>
<dbReference type="OrthoDB" id="258182at2"/>
<keyword evidence="3" id="KW-1185">Reference proteome</keyword>
<organism evidence="2 3">
    <name type="scientific">Gimesia alba</name>
    <dbReference type="NCBI Taxonomy" id="2527973"/>
    <lineage>
        <taxon>Bacteria</taxon>
        <taxon>Pseudomonadati</taxon>
        <taxon>Planctomycetota</taxon>
        <taxon>Planctomycetia</taxon>
        <taxon>Planctomycetales</taxon>
        <taxon>Planctomycetaceae</taxon>
        <taxon>Gimesia</taxon>
    </lineage>
</organism>
<dbReference type="AlphaFoldDB" id="A0A517RA80"/>
<reference evidence="2 3" key="1">
    <citation type="submission" date="2019-02" db="EMBL/GenBank/DDBJ databases">
        <title>Deep-cultivation of Planctomycetes and their phenomic and genomic characterization uncovers novel biology.</title>
        <authorList>
            <person name="Wiegand S."/>
            <person name="Jogler M."/>
            <person name="Boedeker C."/>
            <person name="Pinto D."/>
            <person name="Vollmers J."/>
            <person name="Rivas-Marin E."/>
            <person name="Kohn T."/>
            <person name="Peeters S.H."/>
            <person name="Heuer A."/>
            <person name="Rast P."/>
            <person name="Oberbeckmann S."/>
            <person name="Bunk B."/>
            <person name="Jeske O."/>
            <person name="Meyerdierks A."/>
            <person name="Storesund J.E."/>
            <person name="Kallscheuer N."/>
            <person name="Luecker S."/>
            <person name="Lage O.M."/>
            <person name="Pohl T."/>
            <person name="Merkel B.J."/>
            <person name="Hornburger P."/>
            <person name="Mueller R.-W."/>
            <person name="Bruemmer F."/>
            <person name="Labrenz M."/>
            <person name="Spormann A.M."/>
            <person name="Op den Camp H."/>
            <person name="Overmann J."/>
            <person name="Amann R."/>
            <person name="Jetten M.S.M."/>
            <person name="Mascher T."/>
            <person name="Medema M.H."/>
            <person name="Devos D.P."/>
            <person name="Kaster A.-K."/>
            <person name="Ovreas L."/>
            <person name="Rohde M."/>
            <person name="Galperin M.Y."/>
            <person name="Jogler C."/>
        </authorList>
    </citation>
    <scope>NUCLEOTIDE SEQUENCE [LARGE SCALE GENOMIC DNA]</scope>
    <source>
        <strain evidence="2 3">Pan241w</strain>
    </source>
</reference>
<evidence type="ECO:0000259" key="1">
    <source>
        <dbReference type="Pfam" id="PF07596"/>
    </source>
</evidence>
<protein>
    <recommendedName>
        <fullName evidence="1">DUF1559 domain-containing protein</fullName>
    </recommendedName>
</protein>
<accession>A0A517RA80</accession>
<proteinExistence type="predicted"/>
<gene>
    <name evidence="2" type="ORF">Pan241w_08370</name>
</gene>
<dbReference type="EMBL" id="CP036269">
    <property type="protein sequence ID" value="QDT40778.1"/>
    <property type="molecule type" value="Genomic_DNA"/>
</dbReference>
<feature type="domain" description="DUF1559" evidence="1">
    <location>
        <begin position="31"/>
        <end position="149"/>
    </location>
</feature>
<dbReference type="InterPro" id="IPR011453">
    <property type="entry name" value="DUF1559"/>
</dbReference>
<dbReference type="Proteomes" id="UP000317171">
    <property type="component" value="Chromosome"/>
</dbReference>
<dbReference type="Pfam" id="PF07596">
    <property type="entry name" value="SBP_bac_10"/>
    <property type="match status" value="1"/>
</dbReference>
<dbReference type="InterPro" id="IPR045584">
    <property type="entry name" value="Pilin-like"/>
</dbReference>
<dbReference type="KEGG" id="gaz:Pan241w_08370"/>
<dbReference type="RefSeq" id="WP_145211286.1">
    <property type="nucleotide sequence ID" value="NZ_CP036269.1"/>
</dbReference>
<evidence type="ECO:0000313" key="3">
    <source>
        <dbReference type="Proteomes" id="UP000317171"/>
    </source>
</evidence>